<proteinExistence type="predicted"/>
<organism evidence="1">
    <name type="scientific">marine metagenome</name>
    <dbReference type="NCBI Taxonomy" id="408172"/>
    <lineage>
        <taxon>unclassified sequences</taxon>
        <taxon>metagenomes</taxon>
        <taxon>ecological metagenomes</taxon>
    </lineage>
</organism>
<sequence length="69" mass="8122">MKFLIIRTSVTFAEICVELKTLISERGLYVEEIHKSEYNKSYKKEFDIFIVVGMYAFNPGIDHKNKVFV</sequence>
<protein>
    <submittedName>
        <fullName evidence="1">Uncharacterized protein</fullName>
    </submittedName>
</protein>
<dbReference type="EMBL" id="UINC01200680">
    <property type="protein sequence ID" value="SVE19678.1"/>
    <property type="molecule type" value="Genomic_DNA"/>
</dbReference>
<feature type="non-terminal residue" evidence="1">
    <location>
        <position position="69"/>
    </location>
</feature>
<evidence type="ECO:0000313" key="1">
    <source>
        <dbReference type="EMBL" id="SVE19678.1"/>
    </source>
</evidence>
<reference evidence="1" key="1">
    <citation type="submission" date="2018-05" db="EMBL/GenBank/DDBJ databases">
        <authorList>
            <person name="Lanie J.A."/>
            <person name="Ng W.-L."/>
            <person name="Kazmierczak K.M."/>
            <person name="Andrzejewski T.M."/>
            <person name="Davidsen T.M."/>
            <person name="Wayne K.J."/>
            <person name="Tettelin H."/>
            <person name="Glass J.I."/>
            <person name="Rusch D."/>
            <person name="Podicherti R."/>
            <person name="Tsui H.-C.T."/>
            <person name="Winkler M.E."/>
        </authorList>
    </citation>
    <scope>NUCLEOTIDE SEQUENCE</scope>
</reference>
<accession>A0A383BJT4</accession>
<name>A0A383BJT4_9ZZZZ</name>
<feature type="non-terminal residue" evidence="1">
    <location>
        <position position="1"/>
    </location>
</feature>
<gene>
    <name evidence="1" type="ORF">METZ01_LOCUS472532</name>
</gene>
<dbReference type="AlphaFoldDB" id="A0A383BJT4"/>